<keyword evidence="2" id="KW-0812">Transmembrane</keyword>
<evidence type="ECO:0000313" key="3">
    <source>
        <dbReference type="EMBL" id="SDN02322.1"/>
    </source>
</evidence>
<sequence length="185" mass="19765">MRGGDFPDTVPRSPAGDAGRAVRAHDRGWPARLHTAYAAAASVLALALVLDGWDGTLTAWRALAWTGLAALLLCVLLPPRTTAGTGWLRVRGLARGHRVRTDLLVAAVFDGRVDRRLLLRDALGNRVAVEVAVLLDNPFLWHEVDAGARRSRAAGLLPHAAALRELAERIDAAEARRLLSAAGIS</sequence>
<evidence type="ECO:0000256" key="1">
    <source>
        <dbReference type="SAM" id="MobiDB-lite"/>
    </source>
</evidence>
<dbReference type="OrthoDB" id="4333532at2"/>
<evidence type="ECO:0000313" key="4">
    <source>
        <dbReference type="Proteomes" id="UP000199341"/>
    </source>
</evidence>
<feature type="region of interest" description="Disordered" evidence="1">
    <location>
        <begin position="1"/>
        <end position="21"/>
    </location>
</feature>
<reference evidence="3 4" key="1">
    <citation type="submission" date="2016-10" db="EMBL/GenBank/DDBJ databases">
        <authorList>
            <person name="de Groot N.N."/>
        </authorList>
    </citation>
    <scope>NUCLEOTIDE SEQUENCE [LARGE SCALE GENOMIC DNA]</scope>
    <source>
        <strain evidence="3 4">CGMCC 4.2022</strain>
    </source>
</reference>
<dbReference type="AlphaFoldDB" id="A0A1G9XZN4"/>
<proteinExistence type="predicted"/>
<dbReference type="RefSeq" id="WP_093783038.1">
    <property type="nucleotide sequence ID" value="NZ_FNIE01000002.1"/>
</dbReference>
<dbReference type="Proteomes" id="UP000199341">
    <property type="component" value="Unassembled WGS sequence"/>
</dbReference>
<organism evidence="3 4">
    <name type="scientific">Actinacidiphila guanduensis</name>
    <dbReference type="NCBI Taxonomy" id="310781"/>
    <lineage>
        <taxon>Bacteria</taxon>
        <taxon>Bacillati</taxon>
        <taxon>Actinomycetota</taxon>
        <taxon>Actinomycetes</taxon>
        <taxon>Kitasatosporales</taxon>
        <taxon>Streptomycetaceae</taxon>
        <taxon>Actinacidiphila</taxon>
    </lineage>
</organism>
<feature type="transmembrane region" description="Helical" evidence="2">
    <location>
        <begin position="62"/>
        <end position="79"/>
    </location>
</feature>
<evidence type="ECO:0000256" key="2">
    <source>
        <dbReference type="SAM" id="Phobius"/>
    </source>
</evidence>
<keyword evidence="2" id="KW-0472">Membrane</keyword>
<dbReference type="EMBL" id="FNIE01000002">
    <property type="protein sequence ID" value="SDN02322.1"/>
    <property type="molecule type" value="Genomic_DNA"/>
</dbReference>
<feature type="transmembrane region" description="Helical" evidence="2">
    <location>
        <begin position="33"/>
        <end position="50"/>
    </location>
</feature>
<protein>
    <submittedName>
        <fullName evidence="3">Uncharacterized protein</fullName>
    </submittedName>
</protein>
<name>A0A1G9XZN4_9ACTN</name>
<keyword evidence="2" id="KW-1133">Transmembrane helix</keyword>
<gene>
    <name evidence="3" type="ORF">SAMN05216259_102353</name>
</gene>
<accession>A0A1G9XZN4</accession>
<keyword evidence="4" id="KW-1185">Reference proteome</keyword>